<keyword evidence="3" id="KW-0805">Transcription regulation</keyword>
<keyword evidence="5" id="KW-0804">Transcription</keyword>
<comment type="similarity">
    <text evidence="2">Belongs to the SNAPC3/SRD2 family.</text>
</comment>
<sequence length="401" mass="44330">MNQRIEYALASEFGPSSEPVDLKKFAQDVAVLSHSVQNSTGSEVNQTSISEECSVADIHNSLMGIWNSPKLLAYLYRTHDTAIASLHGNTSRLTKTRKKSAAASEPCNELHDVQQLQAKLDAIALLHIVNLTSVRLMPDAALFTRPPRNADYNTLTAIRVSDTDMDTPTDAIDSQVLITLTTHFKVHWRTSVLSKNSQHVLMASQTLGDLFEVMPCVSNEYPEEIVEDDKVIGYKETNGMNGSSGCVIVINDLAYGDALNEEDYADKLVKHLKITKSASTIKKAKTAMHDTPLSSLALQINVPYWLLHQGNCEHFIVVDQIRSKHSEDPVTGYPLTLYRIPASLDWCQACTKIPAVWSIIGDLRLEASPCLLCGPCWKSLGEPTNEGDEVLAVPLPKYKLW</sequence>
<evidence type="ECO:0000256" key="2">
    <source>
        <dbReference type="ARBA" id="ARBA00010410"/>
    </source>
</evidence>
<accession>A0ABQ8VSH9</accession>
<keyword evidence="6" id="KW-0539">Nucleus</keyword>
<dbReference type="EMBL" id="JANVFT010000017">
    <property type="protein sequence ID" value="KAJ4498179.1"/>
    <property type="molecule type" value="Genomic_DNA"/>
</dbReference>
<comment type="caution">
    <text evidence="7">The sequence shown here is derived from an EMBL/GenBank/DDBJ whole genome shotgun (WGS) entry which is preliminary data.</text>
</comment>
<dbReference type="PANTHER" id="PTHR13421">
    <property type="entry name" value="SNRNA-ACTIVATING PROTEIN COMPLEX SUBUNIT 3"/>
    <property type="match status" value="1"/>
</dbReference>
<keyword evidence="4" id="KW-0238">DNA-binding</keyword>
<reference evidence="7" key="1">
    <citation type="submission" date="2022-08" db="EMBL/GenBank/DDBJ databases">
        <title>A Global Phylogenomic Analysis of the Shiitake Genus Lentinula.</title>
        <authorList>
            <consortium name="DOE Joint Genome Institute"/>
            <person name="Sierra-Patev S."/>
            <person name="Min B."/>
            <person name="Naranjo-Ortiz M."/>
            <person name="Looney B."/>
            <person name="Konkel Z."/>
            <person name="Slot J.C."/>
            <person name="Sakamoto Y."/>
            <person name="Steenwyk J.L."/>
            <person name="Rokas A."/>
            <person name="Carro J."/>
            <person name="Camarero S."/>
            <person name="Ferreira P."/>
            <person name="Molpeceres G."/>
            <person name="Ruiz-Duenas F.J."/>
            <person name="Serrano A."/>
            <person name="Henrissat B."/>
            <person name="Drula E."/>
            <person name="Hughes K.W."/>
            <person name="Mata J.L."/>
            <person name="Ishikawa N.K."/>
            <person name="Vargas-Isla R."/>
            <person name="Ushijima S."/>
            <person name="Smith C.A."/>
            <person name="Ahrendt S."/>
            <person name="Andreopoulos W."/>
            <person name="He G."/>
            <person name="Labutti K."/>
            <person name="Lipzen A."/>
            <person name="Ng V."/>
            <person name="Riley R."/>
            <person name="Sandor L."/>
            <person name="Barry K."/>
            <person name="Martinez A.T."/>
            <person name="Xiao Y."/>
            <person name="Gibbons J.G."/>
            <person name="Terashima K."/>
            <person name="Grigoriev I.V."/>
            <person name="Hibbett D.S."/>
        </authorList>
    </citation>
    <scope>NUCLEOTIDE SEQUENCE</scope>
    <source>
        <strain evidence="7">RHP3577 ss4</strain>
    </source>
</reference>
<dbReference type="InterPro" id="IPR022042">
    <property type="entry name" value="snRNA-activating_su3"/>
</dbReference>
<evidence type="ECO:0000256" key="3">
    <source>
        <dbReference type="ARBA" id="ARBA00023015"/>
    </source>
</evidence>
<dbReference type="Pfam" id="PF12251">
    <property type="entry name" value="SNAPC3"/>
    <property type="match status" value="1"/>
</dbReference>
<evidence type="ECO:0000256" key="6">
    <source>
        <dbReference type="ARBA" id="ARBA00023242"/>
    </source>
</evidence>
<proteinExistence type="inferred from homology"/>
<gene>
    <name evidence="7" type="ORF">C8R41DRAFT_894252</name>
</gene>
<evidence type="ECO:0000256" key="4">
    <source>
        <dbReference type="ARBA" id="ARBA00023125"/>
    </source>
</evidence>
<protein>
    <submittedName>
        <fullName evidence="7">snRNA-activating protein of 50kDa MW C terminal-domain-containing protein</fullName>
    </submittedName>
</protein>
<evidence type="ECO:0000256" key="5">
    <source>
        <dbReference type="ARBA" id="ARBA00023163"/>
    </source>
</evidence>
<name>A0ABQ8VSH9_9AGAR</name>
<comment type="subcellular location">
    <subcellularLocation>
        <location evidence="1">Nucleus</location>
    </subcellularLocation>
</comment>
<organism evidence="7 8">
    <name type="scientific">Lentinula lateritia</name>
    <dbReference type="NCBI Taxonomy" id="40482"/>
    <lineage>
        <taxon>Eukaryota</taxon>
        <taxon>Fungi</taxon>
        <taxon>Dikarya</taxon>
        <taxon>Basidiomycota</taxon>
        <taxon>Agaricomycotina</taxon>
        <taxon>Agaricomycetes</taxon>
        <taxon>Agaricomycetidae</taxon>
        <taxon>Agaricales</taxon>
        <taxon>Marasmiineae</taxon>
        <taxon>Omphalotaceae</taxon>
        <taxon>Lentinula</taxon>
    </lineage>
</organism>
<dbReference type="PANTHER" id="PTHR13421:SF16">
    <property type="entry name" value="SNRNA-ACTIVATING PROTEIN COMPLEX SUBUNIT 3"/>
    <property type="match status" value="1"/>
</dbReference>
<evidence type="ECO:0000256" key="1">
    <source>
        <dbReference type="ARBA" id="ARBA00004123"/>
    </source>
</evidence>
<evidence type="ECO:0000313" key="7">
    <source>
        <dbReference type="EMBL" id="KAJ4498179.1"/>
    </source>
</evidence>
<dbReference type="Proteomes" id="UP001150217">
    <property type="component" value="Unassembled WGS sequence"/>
</dbReference>
<keyword evidence="8" id="KW-1185">Reference proteome</keyword>
<evidence type="ECO:0000313" key="8">
    <source>
        <dbReference type="Proteomes" id="UP001150217"/>
    </source>
</evidence>